<proteinExistence type="predicted"/>
<dbReference type="AlphaFoldDB" id="A0A3G8YGZ0"/>
<organism evidence="3 4">
    <name type="scientific">Deinococcus psychrotolerans</name>
    <dbReference type="NCBI Taxonomy" id="2489213"/>
    <lineage>
        <taxon>Bacteria</taxon>
        <taxon>Thermotogati</taxon>
        <taxon>Deinococcota</taxon>
        <taxon>Deinococci</taxon>
        <taxon>Deinococcales</taxon>
        <taxon>Deinococcaceae</taxon>
        <taxon>Deinococcus</taxon>
    </lineage>
</organism>
<feature type="chain" id="PRO_5018226718" description="Spore coat protein U/FanG domain-containing protein" evidence="1">
    <location>
        <begin position="20"/>
        <end position="181"/>
    </location>
</feature>
<evidence type="ECO:0000256" key="1">
    <source>
        <dbReference type="SAM" id="SignalP"/>
    </source>
</evidence>
<dbReference type="Proteomes" id="UP000276417">
    <property type="component" value="Chromosome 2"/>
</dbReference>
<dbReference type="RefSeq" id="WP_124873423.1">
    <property type="nucleotide sequence ID" value="NZ_CP034184.1"/>
</dbReference>
<evidence type="ECO:0000313" key="4">
    <source>
        <dbReference type="Proteomes" id="UP000276417"/>
    </source>
</evidence>
<name>A0A3G8YGZ0_9DEIO</name>
<reference evidence="3 4" key="1">
    <citation type="submission" date="2018-11" db="EMBL/GenBank/DDBJ databases">
        <title>Deinococcus shelandsis sp. nov., isolated from South Shetland Islands soil of Antarctica.</title>
        <authorList>
            <person name="Tian J."/>
        </authorList>
    </citation>
    <scope>NUCLEOTIDE SEQUENCE [LARGE SCALE GENOMIC DNA]</scope>
    <source>
        <strain evidence="3 4">S14-83T</strain>
    </source>
</reference>
<dbReference type="OrthoDB" id="7478692at2"/>
<feature type="signal peptide" evidence="1">
    <location>
        <begin position="1"/>
        <end position="19"/>
    </location>
</feature>
<keyword evidence="1" id="KW-0732">Signal</keyword>
<dbReference type="Pfam" id="PF05229">
    <property type="entry name" value="SCPU"/>
    <property type="match status" value="1"/>
</dbReference>
<feature type="domain" description="Spore coat protein U/FanG" evidence="2">
    <location>
        <begin position="23"/>
        <end position="173"/>
    </location>
</feature>
<accession>A0A3G8YGZ0</accession>
<evidence type="ECO:0000313" key="3">
    <source>
        <dbReference type="EMBL" id="AZI44100.1"/>
    </source>
</evidence>
<evidence type="ECO:0000259" key="2">
    <source>
        <dbReference type="Pfam" id="PF05229"/>
    </source>
</evidence>
<dbReference type="KEGG" id="dph:EHF33_14395"/>
<protein>
    <recommendedName>
        <fullName evidence="2">Spore coat protein U/FanG domain-containing protein</fullName>
    </recommendedName>
</protein>
<dbReference type="EMBL" id="CP034184">
    <property type="protein sequence ID" value="AZI44100.1"/>
    <property type="molecule type" value="Genomic_DNA"/>
</dbReference>
<keyword evidence="4" id="KW-1185">Reference proteome</keyword>
<dbReference type="InterPro" id="IPR007893">
    <property type="entry name" value="Spore_coat_U/FanG"/>
</dbReference>
<sequence length="181" mass="18736">MKLHTLFIAAALAASAALADTKTASSQVSLSVLPDCTISATDIDLGVYNFRTGASGSGTVRVKCNVSDAQLVFGTTPPSDSAAFGSGTSMTVNRTLTGPSAATIPYQAKFSFAPNVPGQQLINFEGVSVKGVGSLGYLGLHNDLNNIDLPVVATVAPGLWKPAGQYTDLIVYTLNYNMPTF</sequence>
<gene>
    <name evidence="3" type="ORF">EHF33_14395</name>
</gene>